<dbReference type="Pfam" id="PF18014">
    <property type="entry name" value="Acetyltransf_18"/>
    <property type="match status" value="1"/>
</dbReference>
<name>A0A3G4RIT0_KLEPN</name>
<dbReference type="RefSeq" id="WP_038992418.1">
    <property type="nucleotide sequence ID" value="NZ_BGLF01000065.1"/>
</dbReference>
<keyword evidence="2" id="KW-0808">Transferase</keyword>
<dbReference type="CDD" id="cd04301">
    <property type="entry name" value="NAT_SF"/>
    <property type="match status" value="1"/>
</dbReference>
<dbReference type="InterPro" id="IPR052729">
    <property type="entry name" value="Acyl/Acetyltrans_Enzymes"/>
</dbReference>
<keyword evidence="2" id="KW-0614">Plasmid</keyword>
<dbReference type="SUPFAM" id="SSF55729">
    <property type="entry name" value="Acyl-CoA N-acyltransferases (Nat)"/>
    <property type="match status" value="1"/>
</dbReference>
<dbReference type="PANTHER" id="PTHR47237:SF2">
    <property type="entry name" value="BLL4206 PROTEIN"/>
    <property type="match status" value="1"/>
</dbReference>
<dbReference type="GO" id="GO:0016747">
    <property type="term" value="F:acyltransferase activity, transferring groups other than amino-acyl groups"/>
    <property type="evidence" value="ECO:0007669"/>
    <property type="project" value="InterPro"/>
</dbReference>
<dbReference type="InterPro" id="IPR016181">
    <property type="entry name" value="Acyl_CoA_acyltransferase"/>
</dbReference>
<evidence type="ECO:0000259" key="1">
    <source>
        <dbReference type="PROSITE" id="PS51186"/>
    </source>
</evidence>
<dbReference type="PANTHER" id="PTHR47237">
    <property type="entry name" value="SLL0310 PROTEIN"/>
    <property type="match status" value="1"/>
</dbReference>
<dbReference type="Gene3D" id="3.40.630.30">
    <property type="match status" value="1"/>
</dbReference>
<reference evidence="2" key="1">
    <citation type="submission" date="2018-10" db="EMBL/GenBank/DDBJ databases">
        <title>Complete sequence of plasmid pHNLC3.</title>
        <authorList>
            <person name="Liu J.H."/>
            <person name="Huang X.Y."/>
            <person name="Lv L.C."/>
        </authorList>
    </citation>
    <scope>NUCLEOTIDE SEQUENCE</scope>
    <source>
        <strain evidence="2">LC3</strain>
        <plasmid evidence="2">pHNLC3</plasmid>
    </source>
</reference>
<dbReference type="InterPro" id="IPR000182">
    <property type="entry name" value="GNAT_dom"/>
</dbReference>
<dbReference type="Gene3D" id="3.40.630.90">
    <property type="match status" value="1"/>
</dbReference>
<evidence type="ECO:0000313" key="2">
    <source>
        <dbReference type="EMBL" id="AYU65558.1"/>
    </source>
</evidence>
<feature type="domain" description="N-acetyltransferase" evidence="1">
    <location>
        <begin position="3"/>
        <end position="137"/>
    </location>
</feature>
<accession>A0A3G4RIT0</accession>
<proteinExistence type="predicted"/>
<geneLocation type="plasmid" evidence="2">
    <name>pHNLC3</name>
</geneLocation>
<protein>
    <submittedName>
        <fullName evidence="2">GNAT family N-acetyltransferase</fullName>
    </submittedName>
</protein>
<organism evidence="2">
    <name type="scientific">Klebsiella pneumoniae</name>
    <dbReference type="NCBI Taxonomy" id="573"/>
    <lineage>
        <taxon>Bacteria</taxon>
        <taxon>Pseudomonadati</taxon>
        <taxon>Pseudomonadota</taxon>
        <taxon>Gammaproteobacteria</taxon>
        <taxon>Enterobacterales</taxon>
        <taxon>Enterobacteriaceae</taxon>
        <taxon>Klebsiella/Raoultella group</taxon>
        <taxon>Klebsiella</taxon>
        <taxon>Klebsiella pneumoniae complex</taxon>
    </lineage>
</organism>
<sequence>MSVTLRPMQETDVAEGFALSQQMKWPHRREDWLQAWRHGKGVVALDGESVIGTALCWSWGEELAMIGLVIVDERMQGRGIGKTLMSWALAQLEGYNIRLHATEMGKGLYEKYGFVSTGTIHQHQNPSLPVLQAKAVPHGWQIRPAQEADLPVLVAMDHAANGMTRPQLFADLLASGRAEVLVDKEGAVQAVAVERAFGRGYAIGPVLGYAEENVRELVSHQLARLAGQFVRMDCDAALPFSAWLSECGLAVVDAPVLMVRGAPWQPASGGPVAFGLMTQAMG</sequence>
<dbReference type="EMBL" id="MK104259">
    <property type="protein sequence ID" value="AYU65558.1"/>
    <property type="molecule type" value="Genomic_DNA"/>
</dbReference>
<dbReference type="PROSITE" id="PS51186">
    <property type="entry name" value="GNAT"/>
    <property type="match status" value="1"/>
</dbReference>
<dbReference type="Pfam" id="PF00583">
    <property type="entry name" value="Acetyltransf_1"/>
    <property type="match status" value="1"/>
</dbReference>
<dbReference type="InterPro" id="IPR041496">
    <property type="entry name" value="YitH/HolE_GNAT"/>
</dbReference>
<dbReference type="AlphaFoldDB" id="A0A3G4RIT0"/>